<protein>
    <submittedName>
        <fullName evidence="5">O-GlcNAcase</fullName>
    </submittedName>
</protein>
<evidence type="ECO:0000256" key="3">
    <source>
        <dbReference type="PROSITE-ProRule" id="PRU01353"/>
    </source>
</evidence>
<dbReference type="InterPro" id="IPR029018">
    <property type="entry name" value="Hex-like_dom2"/>
</dbReference>
<comment type="similarity">
    <text evidence="3">Belongs to the glycosyl hydrolase 84 family.</text>
</comment>
<evidence type="ECO:0000256" key="1">
    <source>
        <dbReference type="ARBA" id="ARBA00022801"/>
    </source>
</evidence>
<evidence type="ECO:0000256" key="2">
    <source>
        <dbReference type="ARBA" id="ARBA00023295"/>
    </source>
</evidence>
<feature type="domain" description="GH84" evidence="4">
    <location>
        <begin position="132"/>
        <end position="410"/>
    </location>
</feature>
<dbReference type="GO" id="GO:0015929">
    <property type="term" value="F:hexosaminidase activity"/>
    <property type="evidence" value="ECO:0007669"/>
    <property type="project" value="UniProtKB-ARBA"/>
</dbReference>
<dbReference type="PANTHER" id="PTHR13170:SF16">
    <property type="entry name" value="PROTEIN O-GLCNACASE"/>
    <property type="match status" value="1"/>
</dbReference>
<dbReference type="GO" id="GO:1901135">
    <property type="term" value="P:carbohydrate derivative metabolic process"/>
    <property type="evidence" value="ECO:0007669"/>
    <property type="project" value="UniProtKB-ARBA"/>
</dbReference>
<keyword evidence="2 3" id="KW-0326">Glycosidase</keyword>
<evidence type="ECO:0000313" key="6">
    <source>
        <dbReference type="Proteomes" id="UP000217465"/>
    </source>
</evidence>
<evidence type="ECO:0000259" key="4">
    <source>
        <dbReference type="PROSITE" id="PS52009"/>
    </source>
</evidence>
<dbReference type="InterPro" id="IPR051822">
    <property type="entry name" value="Glycosyl_Hydrolase_84"/>
</dbReference>
<sequence>MVISLYNQLKSYQEVITRGDVLVLPRPVKVAFKGQFFRFQNQVSLNSKLANVAYFEWVTDDSVSLQICHQYDRALPADAFSLIVKSDQTITIHSSNMRGFAYAQEALEKIIIQANNRLEIAQVSIKHSPSFQLRGVIEGFYGRPWTRAERKDCLQFLGQNRMNTYMYAPKNDDFLRNQWRDLYPDEWIAYFKELLAEAKTNQVDFWYMISPGLDFDYCDPEDYQFLYQKLQQMIDLGVNRFGLLLDDIDYTIMENVEKYFQTTAFAQGHLVNQVFAYLKEKQALVDLVVCPTEYDNAFDSLYLKQLSEVIAPEIPFFWTGPSTLASQISEADADLIQQVYQRPIIIWDNIPVNDYQKDYQRVFISPYANRSPHLANPNYQVQGIVSNPMINWELSKIILLDMSHYLWDASHYEPASSFKETLRTYMDSEVEANALEIFAYHNGNRHMHQDCPFAIFQAIKDKNISFLEASLKELAKAGQLLKQSKNEAFVQSISPWLARLEEDLAFWQAIQESQSDLEKRYQAILQLPNRTGSDIAVRYYDTHVLKKTDDNQANVGLAQAKDYQKKLIQF</sequence>
<proteinExistence type="inferred from homology"/>
<comment type="caution">
    <text evidence="5">The sequence shown here is derived from an EMBL/GenBank/DDBJ whole genome shotgun (WGS) entry which is preliminary data.</text>
</comment>
<feature type="active site" description="Proton donor" evidence="3">
    <location>
        <position position="247"/>
    </location>
</feature>
<dbReference type="Gene3D" id="3.20.20.80">
    <property type="entry name" value="Glycosidases"/>
    <property type="match status" value="1"/>
</dbReference>
<dbReference type="GO" id="GO:0005975">
    <property type="term" value="P:carbohydrate metabolic process"/>
    <property type="evidence" value="ECO:0007669"/>
    <property type="project" value="UniProtKB-ARBA"/>
</dbReference>
<dbReference type="Pfam" id="PF07555">
    <property type="entry name" value="NAGidase"/>
    <property type="match status" value="1"/>
</dbReference>
<dbReference type="Gene3D" id="3.30.379.10">
    <property type="entry name" value="Chitobiase/beta-hexosaminidase domain 2-like"/>
    <property type="match status" value="1"/>
</dbReference>
<dbReference type="InterPro" id="IPR011496">
    <property type="entry name" value="O-GlcNAcase_cat"/>
</dbReference>
<accession>A0A854W945</accession>
<name>A0A854W945_9STRE</name>
<dbReference type="SUPFAM" id="SSF51445">
    <property type="entry name" value="(Trans)glycosidases"/>
    <property type="match status" value="1"/>
</dbReference>
<dbReference type="PROSITE" id="PS52009">
    <property type="entry name" value="GH84"/>
    <property type="match status" value="1"/>
</dbReference>
<dbReference type="InterPro" id="IPR017853">
    <property type="entry name" value="GH"/>
</dbReference>
<dbReference type="SUPFAM" id="SSF55545">
    <property type="entry name" value="beta-N-acetylhexosaminidase-like domain"/>
    <property type="match status" value="1"/>
</dbReference>
<dbReference type="PANTHER" id="PTHR13170">
    <property type="entry name" value="O-GLCNACASE"/>
    <property type="match status" value="1"/>
</dbReference>
<gene>
    <name evidence="5" type="ORF">A9Y57_01543</name>
</gene>
<evidence type="ECO:0000313" key="5">
    <source>
        <dbReference type="EMBL" id="PCH12823.1"/>
    </source>
</evidence>
<dbReference type="AlphaFoldDB" id="A0A854W945"/>
<dbReference type="Proteomes" id="UP000217465">
    <property type="component" value="Unassembled WGS sequence"/>
</dbReference>
<dbReference type="EMBL" id="NSGR01000008">
    <property type="protein sequence ID" value="PCH12823.1"/>
    <property type="molecule type" value="Genomic_DNA"/>
</dbReference>
<keyword evidence="1 3" id="KW-0378">Hydrolase</keyword>
<reference evidence="5 6" key="1">
    <citation type="submission" date="2016-06" db="EMBL/GenBank/DDBJ databases">
        <authorList>
            <person name="Haines A.N."/>
            <person name="Council K.R."/>
        </authorList>
    </citation>
    <scope>NUCLEOTIDE SEQUENCE [LARGE SCALE GENOMIC DNA]</scope>
    <source>
        <strain evidence="5 6">SP158-29</strain>
    </source>
</reference>
<organism evidence="5 6">
    <name type="scientific">Streptococcus parauberis</name>
    <dbReference type="NCBI Taxonomy" id="1348"/>
    <lineage>
        <taxon>Bacteria</taxon>
        <taxon>Bacillati</taxon>
        <taxon>Bacillota</taxon>
        <taxon>Bacilli</taxon>
        <taxon>Lactobacillales</taxon>
        <taxon>Streptococcaceae</taxon>
        <taxon>Streptococcus</taxon>
    </lineage>
</organism>